<dbReference type="InterPro" id="IPR013563">
    <property type="entry name" value="Oligopep_ABC_C"/>
</dbReference>
<dbReference type="GO" id="GO:0015833">
    <property type="term" value="P:peptide transport"/>
    <property type="evidence" value="ECO:0007669"/>
    <property type="project" value="InterPro"/>
</dbReference>
<keyword evidence="3" id="KW-0813">Transport</keyword>
<dbReference type="EMBL" id="PGET01000001">
    <property type="protein sequence ID" value="PJJ27971.1"/>
    <property type="molecule type" value="Genomic_DNA"/>
</dbReference>
<dbReference type="GO" id="GO:0005524">
    <property type="term" value="F:ATP binding"/>
    <property type="evidence" value="ECO:0007669"/>
    <property type="project" value="UniProtKB-KW"/>
</dbReference>
<dbReference type="Pfam" id="PF08352">
    <property type="entry name" value="oligo_HPY"/>
    <property type="match status" value="1"/>
</dbReference>
<keyword evidence="5" id="KW-0547">Nucleotide-binding</keyword>
<dbReference type="InterPro" id="IPR017871">
    <property type="entry name" value="ABC_transporter-like_CS"/>
</dbReference>
<comment type="similarity">
    <text evidence="2">Belongs to the ABC transporter superfamily.</text>
</comment>
<dbReference type="RefSeq" id="WP_100304530.1">
    <property type="nucleotide sequence ID" value="NZ_PGET01000001.1"/>
</dbReference>
<dbReference type="PANTHER" id="PTHR43297:SF2">
    <property type="entry name" value="DIPEPTIDE TRANSPORT ATP-BINDING PROTEIN DPPD"/>
    <property type="match status" value="1"/>
</dbReference>
<dbReference type="Pfam" id="PF00005">
    <property type="entry name" value="ABC_tran"/>
    <property type="match status" value="1"/>
</dbReference>
<feature type="domain" description="ABC transporter" evidence="8">
    <location>
        <begin position="5"/>
        <end position="255"/>
    </location>
</feature>
<dbReference type="PANTHER" id="PTHR43297">
    <property type="entry name" value="OLIGOPEPTIDE TRANSPORT ATP-BINDING PROTEIN APPD"/>
    <property type="match status" value="1"/>
</dbReference>
<evidence type="ECO:0000256" key="7">
    <source>
        <dbReference type="ARBA" id="ARBA00023136"/>
    </source>
</evidence>
<dbReference type="SUPFAM" id="SSF52540">
    <property type="entry name" value="P-loop containing nucleoside triphosphate hydrolases"/>
    <property type="match status" value="1"/>
</dbReference>
<dbReference type="InterPro" id="IPR003593">
    <property type="entry name" value="AAA+_ATPase"/>
</dbReference>
<proteinExistence type="inferred from homology"/>
<keyword evidence="4" id="KW-1003">Cell membrane</keyword>
<evidence type="ECO:0000313" key="10">
    <source>
        <dbReference type="Proteomes" id="UP000231092"/>
    </source>
</evidence>
<evidence type="ECO:0000256" key="6">
    <source>
        <dbReference type="ARBA" id="ARBA00022840"/>
    </source>
</evidence>
<dbReference type="CDD" id="cd03257">
    <property type="entry name" value="ABC_NikE_OppD_transporters"/>
    <property type="match status" value="1"/>
</dbReference>
<dbReference type="InterPro" id="IPR050388">
    <property type="entry name" value="ABC_Ni/Peptide_Import"/>
</dbReference>
<comment type="subcellular location">
    <subcellularLocation>
        <location evidence="1">Cell membrane</location>
        <topology evidence="1">Peripheral membrane protein</topology>
    </subcellularLocation>
</comment>
<evidence type="ECO:0000256" key="2">
    <source>
        <dbReference type="ARBA" id="ARBA00005417"/>
    </source>
</evidence>
<protein>
    <submittedName>
        <fullName evidence="9">Peptide/nickel transport system ATP-binding protein</fullName>
    </submittedName>
</protein>
<dbReference type="InterPro" id="IPR027417">
    <property type="entry name" value="P-loop_NTPase"/>
</dbReference>
<dbReference type="PROSITE" id="PS00211">
    <property type="entry name" value="ABC_TRANSPORTER_1"/>
    <property type="match status" value="1"/>
</dbReference>
<dbReference type="NCBIfam" id="TIGR01727">
    <property type="entry name" value="oligo_HPY"/>
    <property type="match status" value="1"/>
</dbReference>
<dbReference type="OrthoDB" id="9806285at2"/>
<organism evidence="9 10">
    <name type="scientific">[Clostridium] celerecrescens 18A</name>
    <dbReference type="NCBI Taxonomy" id="1286362"/>
    <lineage>
        <taxon>Bacteria</taxon>
        <taxon>Bacillati</taxon>
        <taxon>Bacillota</taxon>
        <taxon>Clostridia</taxon>
        <taxon>Lachnospirales</taxon>
        <taxon>Lachnospiraceae</taxon>
        <taxon>Lacrimispora</taxon>
    </lineage>
</organism>
<dbReference type="GO" id="GO:0016887">
    <property type="term" value="F:ATP hydrolysis activity"/>
    <property type="evidence" value="ECO:0007669"/>
    <property type="project" value="InterPro"/>
</dbReference>
<keyword evidence="6 9" id="KW-0067">ATP-binding</keyword>
<dbReference type="FunFam" id="3.40.50.300:FF:000016">
    <property type="entry name" value="Oligopeptide ABC transporter ATP-binding component"/>
    <property type="match status" value="1"/>
</dbReference>
<keyword evidence="7" id="KW-0472">Membrane</keyword>
<comment type="caution">
    <text evidence="9">The sequence shown here is derived from an EMBL/GenBank/DDBJ whole genome shotgun (WGS) entry which is preliminary data.</text>
</comment>
<evidence type="ECO:0000256" key="4">
    <source>
        <dbReference type="ARBA" id="ARBA00022475"/>
    </source>
</evidence>
<name>A0A2M8Z3G1_9FIRM</name>
<dbReference type="PROSITE" id="PS50893">
    <property type="entry name" value="ABC_TRANSPORTER_2"/>
    <property type="match status" value="1"/>
</dbReference>
<evidence type="ECO:0000256" key="5">
    <source>
        <dbReference type="ARBA" id="ARBA00022741"/>
    </source>
</evidence>
<evidence type="ECO:0000256" key="1">
    <source>
        <dbReference type="ARBA" id="ARBA00004202"/>
    </source>
</evidence>
<dbReference type="Proteomes" id="UP000231092">
    <property type="component" value="Unassembled WGS sequence"/>
</dbReference>
<accession>A0A2M8Z3G1</accession>
<dbReference type="SMART" id="SM00382">
    <property type="entry name" value="AAA"/>
    <property type="match status" value="1"/>
</dbReference>
<evidence type="ECO:0000259" key="8">
    <source>
        <dbReference type="PROSITE" id="PS50893"/>
    </source>
</evidence>
<dbReference type="InterPro" id="IPR003439">
    <property type="entry name" value="ABC_transporter-like_ATP-bd"/>
</dbReference>
<dbReference type="GO" id="GO:0005886">
    <property type="term" value="C:plasma membrane"/>
    <property type="evidence" value="ECO:0007669"/>
    <property type="project" value="UniProtKB-SubCell"/>
</dbReference>
<evidence type="ECO:0000313" key="9">
    <source>
        <dbReference type="EMBL" id="PJJ27971.1"/>
    </source>
</evidence>
<reference evidence="9 10" key="1">
    <citation type="submission" date="2017-11" db="EMBL/GenBank/DDBJ databases">
        <title>Understudied soil microbes with underappreciated capabilities: Untangling the Clostridium saccharolyticum group.</title>
        <authorList>
            <person name="Leschine S."/>
        </authorList>
    </citation>
    <scope>NUCLEOTIDE SEQUENCE [LARGE SCALE GENOMIC DNA]</scope>
    <source>
        <strain evidence="9 10">18A</strain>
    </source>
</reference>
<dbReference type="AlphaFoldDB" id="A0A2M8Z3G1"/>
<dbReference type="Gene3D" id="3.40.50.300">
    <property type="entry name" value="P-loop containing nucleotide triphosphate hydrolases"/>
    <property type="match status" value="1"/>
</dbReference>
<evidence type="ECO:0000256" key="3">
    <source>
        <dbReference type="ARBA" id="ARBA00022448"/>
    </source>
</evidence>
<sequence length="333" mass="36904">MTPLLEVDSLEMAFSTGAGDIKCLDRVSLHVNQGEILCIVGESGSGKSVTLLSVMGLLGENGKITGGKVVFDGQELLKLPEEELDRIRGSKMTMIFQDAMASLNPLFTIGNQIMEAMRIHMNLDRKTAKERALLLLDKVGLPDPSSIMNKYPHTLSGGMRQRAMIAMSLACNPKLLIADEPTTALDVTIQAQIMELLRNLREELHMSIILITHDMGLVAEMADRVMVMYAGQIVEEAGVLDLFKKPGHPYTQALLKSIPSIRDKEERELLTIEGAVPEFYGEITGCRFANRCPYMANGCDLEQSLVEIEDSHGTRCWRAEEIRERKKQASGRN</sequence>
<gene>
    <name evidence="9" type="ORF">H171_1459</name>
</gene>